<dbReference type="Gene3D" id="3.30.420.110">
    <property type="entry name" value="MutS, connector domain"/>
    <property type="match status" value="1"/>
</dbReference>
<evidence type="ECO:0000313" key="13">
    <source>
        <dbReference type="Proteomes" id="UP000199163"/>
    </source>
</evidence>
<dbReference type="FunFam" id="3.40.1170.10:FF:000001">
    <property type="entry name" value="DNA mismatch repair protein MutS"/>
    <property type="match status" value="1"/>
</dbReference>
<dbReference type="InterPro" id="IPR017261">
    <property type="entry name" value="DNA_mismatch_repair_MutS/MSH"/>
</dbReference>
<dbReference type="InterPro" id="IPR007695">
    <property type="entry name" value="DNA_mismatch_repair_MutS-lik_N"/>
</dbReference>
<dbReference type="Proteomes" id="UP000199163">
    <property type="component" value="Unassembled WGS sequence"/>
</dbReference>
<dbReference type="SMART" id="SM00534">
    <property type="entry name" value="MUTSac"/>
    <property type="match status" value="1"/>
</dbReference>
<dbReference type="NCBIfam" id="TIGR01070">
    <property type="entry name" value="mutS1"/>
    <property type="match status" value="1"/>
</dbReference>
<dbReference type="PIRSF" id="PIRSF037677">
    <property type="entry name" value="DNA_mis_repair_Msh6"/>
    <property type="match status" value="1"/>
</dbReference>
<dbReference type="InterPro" id="IPR007696">
    <property type="entry name" value="DNA_mismatch_repair_MutS_core"/>
</dbReference>
<dbReference type="GO" id="GO:0006298">
    <property type="term" value="P:mismatch repair"/>
    <property type="evidence" value="ECO:0007669"/>
    <property type="project" value="UniProtKB-UniRule"/>
</dbReference>
<dbReference type="InterPro" id="IPR007860">
    <property type="entry name" value="DNA_mmatch_repair_MutS_con_dom"/>
</dbReference>
<evidence type="ECO:0000256" key="5">
    <source>
        <dbReference type="ARBA" id="ARBA00022840"/>
    </source>
</evidence>
<dbReference type="GO" id="GO:0005524">
    <property type="term" value="F:ATP binding"/>
    <property type="evidence" value="ECO:0007669"/>
    <property type="project" value="UniProtKB-UniRule"/>
</dbReference>
<dbReference type="PANTHER" id="PTHR11361">
    <property type="entry name" value="DNA MISMATCH REPAIR PROTEIN MUTS FAMILY MEMBER"/>
    <property type="match status" value="1"/>
</dbReference>
<evidence type="ECO:0000313" key="12">
    <source>
        <dbReference type="EMBL" id="SDH00484.1"/>
    </source>
</evidence>
<dbReference type="EMBL" id="FNDK01000001">
    <property type="protein sequence ID" value="SDH00484.1"/>
    <property type="molecule type" value="Genomic_DNA"/>
</dbReference>
<dbReference type="FunFam" id="1.10.1420.10:FF:000007">
    <property type="entry name" value="DNA mismatch repair protein MutS"/>
    <property type="match status" value="1"/>
</dbReference>
<dbReference type="InterPro" id="IPR036187">
    <property type="entry name" value="DNA_mismatch_repair_MutS_sf"/>
</dbReference>
<dbReference type="Pfam" id="PF00488">
    <property type="entry name" value="MutS_V"/>
    <property type="match status" value="1"/>
</dbReference>
<comment type="function">
    <text evidence="8">This protein is involved in the repair of mismatches in DNA. It is possible that it carries out the mismatch recognition step. This protein has a weak ATPase activity.</text>
</comment>
<dbReference type="PROSITE" id="PS00486">
    <property type="entry name" value="DNA_MISMATCH_REPAIR_2"/>
    <property type="match status" value="1"/>
</dbReference>
<feature type="domain" description="DNA mismatch repair proteins mutS family" evidence="11">
    <location>
        <begin position="676"/>
        <end position="692"/>
    </location>
</feature>
<dbReference type="InterPro" id="IPR005748">
    <property type="entry name" value="DNA_mismatch_repair_MutS"/>
</dbReference>
<dbReference type="STRING" id="568899.SAMN05192534_101290"/>
<dbReference type="SMART" id="SM00533">
    <property type="entry name" value="MUTSd"/>
    <property type="match status" value="1"/>
</dbReference>
<dbReference type="HAMAP" id="MF_00096">
    <property type="entry name" value="MutS"/>
    <property type="match status" value="1"/>
</dbReference>
<organism evidence="12 13">
    <name type="scientific">Alteribacillus persepolensis</name>
    <dbReference type="NCBI Taxonomy" id="568899"/>
    <lineage>
        <taxon>Bacteria</taxon>
        <taxon>Bacillati</taxon>
        <taxon>Bacillota</taxon>
        <taxon>Bacilli</taxon>
        <taxon>Bacillales</taxon>
        <taxon>Bacillaceae</taxon>
        <taxon>Alteribacillus</taxon>
    </lineage>
</organism>
<reference evidence="12 13" key="1">
    <citation type="submission" date="2016-10" db="EMBL/GenBank/DDBJ databases">
        <authorList>
            <person name="de Groot N.N."/>
        </authorList>
    </citation>
    <scope>NUCLEOTIDE SEQUENCE [LARGE SCALE GENOMIC DNA]</scope>
    <source>
        <strain evidence="12 13">DSM 21632</strain>
    </source>
</reference>
<dbReference type="Pfam" id="PF01624">
    <property type="entry name" value="MutS_I"/>
    <property type="match status" value="1"/>
</dbReference>
<evidence type="ECO:0000256" key="4">
    <source>
        <dbReference type="ARBA" id="ARBA00022763"/>
    </source>
</evidence>
<dbReference type="SUPFAM" id="SSF55271">
    <property type="entry name" value="DNA repair protein MutS, domain I"/>
    <property type="match status" value="1"/>
</dbReference>
<dbReference type="GO" id="GO:0140664">
    <property type="term" value="F:ATP-dependent DNA damage sensor activity"/>
    <property type="evidence" value="ECO:0007669"/>
    <property type="project" value="InterPro"/>
</dbReference>
<dbReference type="InterPro" id="IPR000432">
    <property type="entry name" value="DNA_mismatch_repair_MutS_C"/>
</dbReference>
<dbReference type="InterPro" id="IPR045076">
    <property type="entry name" value="MutS"/>
</dbReference>
<dbReference type="Gene3D" id="1.10.1420.10">
    <property type="match status" value="2"/>
</dbReference>
<dbReference type="NCBIfam" id="NF003810">
    <property type="entry name" value="PRK05399.1"/>
    <property type="match status" value="1"/>
</dbReference>
<feature type="region of interest" description="Disordered" evidence="10">
    <location>
        <begin position="810"/>
        <end position="844"/>
    </location>
</feature>
<dbReference type="Gene3D" id="3.40.1170.10">
    <property type="entry name" value="DNA repair protein MutS, domain I"/>
    <property type="match status" value="1"/>
</dbReference>
<name>A0A1G7YVL0_9BACI</name>
<dbReference type="Pfam" id="PF05188">
    <property type="entry name" value="MutS_II"/>
    <property type="match status" value="1"/>
</dbReference>
<evidence type="ECO:0000256" key="8">
    <source>
        <dbReference type="HAMAP-Rule" id="MF_00096"/>
    </source>
</evidence>
<dbReference type="GO" id="GO:0003684">
    <property type="term" value="F:damaged DNA binding"/>
    <property type="evidence" value="ECO:0007669"/>
    <property type="project" value="UniProtKB-UniRule"/>
</dbReference>
<keyword evidence="13" id="KW-1185">Reference proteome</keyword>
<dbReference type="InterPro" id="IPR036678">
    <property type="entry name" value="MutS_con_dom_sf"/>
</dbReference>
<feature type="compositionally biased region" description="Basic and acidic residues" evidence="10">
    <location>
        <begin position="812"/>
        <end position="821"/>
    </location>
</feature>
<evidence type="ECO:0000256" key="10">
    <source>
        <dbReference type="SAM" id="MobiDB-lite"/>
    </source>
</evidence>
<keyword evidence="3 8" id="KW-0547">Nucleotide-binding</keyword>
<evidence type="ECO:0000256" key="7">
    <source>
        <dbReference type="ARBA" id="ARBA00023204"/>
    </source>
</evidence>
<evidence type="ECO:0000256" key="2">
    <source>
        <dbReference type="ARBA" id="ARBA00021982"/>
    </source>
</evidence>
<evidence type="ECO:0000256" key="1">
    <source>
        <dbReference type="ARBA" id="ARBA00006271"/>
    </source>
</evidence>
<accession>A0A1G7YVL0</accession>
<dbReference type="CDD" id="cd03284">
    <property type="entry name" value="ABC_MutS1"/>
    <property type="match status" value="1"/>
</dbReference>
<comment type="similarity">
    <text evidence="1 8 9">Belongs to the DNA mismatch repair MutS family.</text>
</comment>
<gene>
    <name evidence="8" type="primary">mutS</name>
    <name evidence="12" type="ORF">SAMN05192534_101290</name>
</gene>
<sequence length="880" mass="100011">MAQETPMIKQYNKIKAEYEDAFLFFRLGDFYELFFDDAIKAAQELEITLTKRGSKNEKDIPMCGVPYHSSEQYISTLIEKGYKIAICEQVEDPKTAKGVVKREVIQLITPGTVMEGKAIQAKENNFIAALYPFEDQTAAFVKADLTTGETAAALLTASPSNWEREITRADLKELIVPPGFNEEAIQSSVLFSTEAADELSSEFEHLCDELNSDKLKKAAALLTNYFKRTQKRSLSHLQRITLYHPQEYMQLDLHSRRNLELTESLREKKKKGSLLWLMDHTVTAMGGRLAKKWVEEPLLNVKQITKRQSLVETFLEHYFEREELRERLRHVYDLERLAGKTSYGNVNARELAQLKRSLNELPALFSLLQRVHNDYANELINQASDFQDLRDLLEASLTDDPPISITEGGIIKEGYNEELDRYKEASRDGKSWISNLEQQERAETGIKSLKVGFNKVFGYYIEVTKPNIPYLPEGRYERKQTLTNAERFITPELKEKESLILGAEQNSTELEYELFIDVREKVKQYIQAIQQTAQIISVIDVLQGFAYISEQNQYVRPEFSNDRTLSIEEGRHPVVEHMLEQGEYVANNINMHKHREMLLITGPNMAGKSTYMRQAALIAVMAQTGCFVPAQAATLPVFDQIFTRIGAADDLASGQSTFMVEMLETKHALSHATPESLILLDEIGRGTSTYDGMALAQAIVEYIHHHVGAKTLFSTHYHELTALSETMSYLQNVHVRAVEEDGEIVFLHKVEEGKADRSYGIYVAKLADLPNEVLARAQTLLQQYESASVGSSTINDTTYVQEDGAVHTETAAAKEKDEPAHTSESPQQLSLFEANEEEESLSVSKNEEDIIRALKDIDVLHLSPMEAIETLYHYQRRLRS</sequence>
<evidence type="ECO:0000256" key="3">
    <source>
        <dbReference type="ARBA" id="ARBA00022741"/>
    </source>
</evidence>
<dbReference type="GO" id="GO:0005829">
    <property type="term" value="C:cytosol"/>
    <property type="evidence" value="ECO:0007669"/>
    <property type="project" value="TreeGrafter"/>
</dbReference>
<protein>
    <recommendedName>
        <fullName evidence="2 8">DNA mismatch repair protein MutS</fullName>
    </recommendedName>
</protein>
<dbReference type="InterPro" id="IPR007861">
    <property type="entry name" value="DNA_mismatch_repair_MutS_clamp"/>
</dbReference>
<dbReference type="AlphaFoldDB" id="A0A1G7YVL0"/>
<dbReference type="Pfam" id="PF05192">
    <property type="entry name" value="MutS_III"/>
    <property type="match status" value="1"/>
</dbReference>
<dbReference type="InterPro" id="IPR016151">
    <property type="entry name" value="DNA_mismatch_repair_MutS_N"/>
</dbReference>
<dbReference type="GO" id="GO:0030983">
    <property type="term" value="F:mismatched DNA binding"/>
    <property type="evidence" value="ECO:0007669"/>
    <property type="project" value="InterPro"/>
</dbReference>
<dbReference type="Gene3D" id="3.40.50.300">
    <property type="entry name" value="P-loop containing nucleotide triphosphate hydrolases"/>
    <property type="match status" value="1"/>
</dbReference>
<evidence type="ECO:0000256" key="9">
    <source>
        <dbReference type="RuleBase" id="RU003756"/>
    </source>
</evidence>
<proteinExistence type="inferred from homology"/>
<dbReference type="PANTHER" id="PTHR11361:SF34">
    <property type="entry name" value="DNA MISMATCH REPAIR PROTEIN MSH1, MITOCHONDRIAL"/>
    <property type="match status" value="1"/>
</dbReference>
<dbReference type="SUPFAM" id="SSF52540">
    <property type="entry name" value="P-loop containing nucleoside triphosphate hydrolases"/>
    <property type="match status" value="1"/>
</dbReference>
<dbReference type="RefSeq" id="WP_175487353.1">
    <property type="nucleotide sequence ID" value="NZ_FNDK01000001.1"/>
</dbReference>
<feature type="binding site" evidence="8">
    <location>
        <begin position="602"/>
        <end position="609"/>
    </location>
    <ligand>
        <name>ATP</name>
        <dbReference type="ChEBI" id="CHEBI:30616"/>
    </ligand>
</feature>
<evidence type="ECO:0000256" key="6">
    <source>
        <dbReference type="ARBA" id="ARBA00023125"/>
    </source>
</evidence>
<dbReference type="Pfam" id="PF05190">
    <property type="entry name" value="MutS_IV"/>
    <property type="match status" value="1"/>
</dbReference>
<dbReference type="SUPFAM" id="SSF48334">
    <property type="entry name" value="DNA repair protein MutS, domain III"/>
    <property type="match status" value="1"/>
</dbReference>
<keyword evidence="4 8" id="KW-0227">DNA damage</keyword>
<keyword evidence="5 8" id="KW-0067">ATP-binding</keyword>
<dbReference type="SUPFAM" id="SSF53150">
    <property type="entry name" value="DNA repair protein MutS, domain II"/>
    <property type="match status" value="1"/>
</dbReference>
<evidence type="ECO:0000259" key="11">
    <source>
        <dbReference type="PROSITE" id="PS00486"/>
    </source>
</evidence>
<keyword evidence="6 8" id="KW-0238">DNA-binding</keyword>
<keyword evidence="7 8" id="KW-0234">DNA repair</keyword>
<dbReference type="FunFam" id="3.40.50.300:FF:000896">
    <property type="entry name" value="DNA mismatch repair protein MutS"/>
    <property type="match status" value="1"/>
</dbReference>
<dbReference type="InterPro" id="IPR027417">
    <property type="entry name" value="P-loop_NTPase"/>
</dbReference>